<protein>
    <recommendedName>
        <fullName evidence="2">F-box domain-containing protein</fullName>
    </recommendedName>
</protein>
<evidence type="ECO:0000256" key="1">
    <source>
        <dbReference type="SAM" id="MobiDB-lite"/>
    </source>
</evidence>
<proteinExistence type="predicted"/>
<dbReference type="PROSITE" id="PS50181">
    <property type="entry name" value="FBOX"/>
    <property type="match status" value="1"/>
</dbReference>
<keyword evidence="4" id="KW-1185">Reference proteome</keyword>
<dbReference type="Proteomes" id="UP000054007">
    <property type="component" value="Unassembled WGS sequence"/>
</dbReference>
<dbReference type="STRING" id="1314674.A0A0D7BJK9"/>
<feature type="domain" description="F-box" evidence="2">
    <location>
        <begin position="3"/>
        <end position="51"/>
    </location>
</feature>
<dbReference type="InterPro" id="IPR036322">
    <property type="entry name" value="WD40_repeat_dom_sf"/>
</dbReference>
<dbReference type="AlphaFoldDB" id="A0A0D7BJK9"/>
<organism evidence="3 4">
    <name type="scientific">Cylindrobasidium torrendii FP15055 ss-10</name>
    <dbReference type="NCBI Taxonomy" id="1314674"/>
    <lineage>
        <taxon>Eukaryota</taxon>
        <taxon>Fungi</taxon>
        <taxon>Dikarya</taxon>
        <taxon>Basidiomycota</taxon>
        <taxon>Agaricomycotina</taxon>
        <taxon>Agaricomycetes</taxon>
        <taxon>Agaricomycetidae</taxon>
        <taxon>Agaricales</taxon>
        <taxon>Marasmiineae</taxon>
        <taxon>Physalacriaceae</taxon>
        <taxon>Cylindrobasidium</taxon>
    </lineage>
</organism>
<name>A0A0D7BJK9_9AGAR</name>
<accession>A0A0D7BJK9</accession>
<feature type="region of interest" description="Disordered" evidence="1">
    <location>
        <begin position="433"/>
        <end position="483"/>
    </location>
</feature>
<evidence type="ECO:0000259" key="2">
    <source>
        <dbReference type="PROSITE" id="PS50181"/>
    </source>
</evidence>
<dbReference type="EMBL" id="KN880464">
    <property type="protein sequence ID" value="KIY70708.1"/>
    <property type="molecule type" value="Genomic_DNA"/>
</dbReference>
<gene>
    <name evidence="3" type="ORF">CYLTODRAFT_419531</name>
</gene>
<dbReference type="InterPro" id="IPR001810">
    <property type="entry name" value="F-box_dom"/>
</dbReference>
<dbReference type="OrthoDB" id="3174109at2759"/>
<evidence type="ECO:0000313" key="3">
    <source>
        <dbReference type="EMBL" id="KIY70708.1"/>
    </source>
</evidence>
<evidence type="ECO:0000313" key="4">
    <source>
        <dbReference type="Proteomes" id="UP000054007"/>
    </source>
</evidence>
<dbReference type="SUPFAM" id="SSF50978">
    <property type="entry name" value="WD40 repeat-like"/>
    <property type="match status" value="1"/>
</dbReference>
<feature type="compositionally biased region" description="Acidic residues" evidence="1">
    <location>
        <begin position="455"/>
        <end position="483"/>
    </location>
</feature>
<sequence length="533" mass="59730">MDSSVFDKLPFELVECILRLQEPERIAISREVCKLWKTVVDNSHAMLYAMTLAKYGLKENPVALPASVAERLVLLNAQVNSSWADMQPGLDAGELTIPSYLMWEFFGNVFALATDEKLVFHQFTSPRSDKPRLTWEVPLKGEGSLDDFAMDPSQDLLILARSGTSPPMLVTLLFHTMSTGHWHPLAKGAELTFPIPSFDVSSYYILVCGAYIGVHFNDGNDSGFRLLIINWTSGELCMELQSGSDHELASFAFISESHIAVCAVLNQEKDDPEQGIRIFNFLSAQKVVLVNDRDSVDLLLKFPEYLQGIHGCKIRCDPTPSWPGQGDTLTQFYDDPDELIYTISIRYLDGTITLVVRRASLLEHLGGEVWDVDWSDWGEQGASCVEINDSDSCWECRTFGSLMVTANEKGSLTVYDFNQKRARLLPEFLVDPFDNSGEEEGPTDLVPVWPNKSEDSEDELEDRDAIEDESDWETESETSSDADSYDCIAGLPFRKRVFPNVLPTGIQDAMMGLDCILLVDVVDREGEFRVLPL</sequence>
<reference evidence="3 4" key="1">
    <citation type="journal article" date="2015" name="Fungal Genet. Biol.">
        <title>Evolution of novel wood decay mechanisms in Agaricales revealed by the genome sequences of Fistulina hepatica and Cylindrobasidium torrendii.</title>
        <authorList>
            <person name="Floudas D."/>
            <person name="Held B.W."/>
            <person name="Riley R."/>
            <person name="Nagy L.G."/>
            <person name="Koehler G."/>
            <person name="Ransdell A.S."/>
            <person name="Younus H."/>
            <person name="Chow J."/>
            <person name="Chiniquy J."/>
            <person name="Lipzen A."/>
            <person name="Tritt A."/>
            <person name="Sun H."/>
            <person name="Haridas S."/>
            <person name="LaButti K."/>
            <person name="Ohm R.A."/>
            <person name="Kues U."/>
            <person name="Blanchette R.A."/>
            <person name="Grigoriev I.V."/>
            <person name="Minto R.E."/>
            <person name="Hibbett D.S."/>
        </authorList>
    </citation>
    <scope>NUCLEOTIDE SEQUENCE [LARGE SCALE GENOMIC DNA]</scope>
    <source>
        <strain evidence="3 4">FP15055 ss-10</strain>
    </source>
</reference>